<organism evidence="7 8">
    <name type="scientific">Rathayibacter festucae DSM 15932</name>
    <dbReference type="NCBI Taxonomy" id="1328866"/>
    <lineage>
        <taxon>Bacteria</taxon>
        <taxon>Bacillati</taxon>
        <taxon>Actinomycetota</taxon>
        <taxon>Actinomycetes</taxon>
        <taxon>Micrococcales</taxon>
        <taxon>Microbacteriaceae</taxon>
        <taxon>Rathayibacter</taxon>
    </lineage>
</organism>
<dbReference type="Gene3D" id="3.40.640.10">
    <property type="entry name" value="Type I PLP-dependent aspartate aminotransferase-like (Major domain)"/>
    <property type="match status" value="1"/>
</dbReference>
<comment type="cofactor">
    <cofactor evidence="1">
        <name>pyridoxal 5'-phosphate</name>
        <dbReference type="ChEBI" id="CHEBI:597326"/>
    </cofactor>
</comment>
<dbReference type="InterPro" id="IPR015424">
    <property type="entry name" value="PyrdxlP-dep_Trfase"/>
</dbReference>
<evidence type="ECO:0000313" key="8">
    <source>
        <dbReference type="Proteomes" id="UP000285317"/>
    </source>
</evidence>
<protein>
    <submittedName>
        <fullName evidence="7">Aspartate aminotransferase</fullName>
    </submittedName>
</protein>
<dbReference type="PANTHER" id="PTHR46383:SF1">
    <property type="entry name" value="ASPARTATE AMINOTRANSFERASE"/>
    <property type="match status" value="1"/>
</dbReference>
<gene>
    <name evidence="7" type="ORF">C1I64_03975</name>
</gene>
<keyword evidence="4 7" id="KW-0808">Transferase</keyword>
<dbReference type="AlphaFoldDB" id="A0A3Q9UX56"/>
<evidence type="ECO:0000313" key="7">
    <source>
        <dbReference type="EMBL" id="AZZ51284.1"/>
    </source>
</evidence>
<dbReference type="InterPro" id="IPR050596">
    <property type="entry name" value="AspAT/PAT-like"/>
</dbReference>
<evidence type="ECO:0000256" key="1">
    <source>
        <dbReference type="ARBA" id="ARBA00001933"/>
    </source>
</evidence>
<sequence>MPRLADHIPAVPPSGIRRLFEIALRLDGVTLLAVGEPDVAVAPHIIEAARAAWAADDTGYGPNGGLMELRRAIVAKLARDNGFRADVEQVWVTVGATQALYQAMTLTLGPGDEVLLPDPGYTTFTMNARMIGAVPVPYTLRAENGFLPDLDELERIVTDRTRAIIVNSPSNPLGIVLPRPMLERLLDFARRHDLWIISDEVYECFTYGRPHVSLAALAQEAGHDDDRVFSVFSLSKTYAMTGVRVGYLVTPPGLTSTMVTVQEASISCVATPDQRAALAALTGPQDAVADASAHYLANLRLATALLDERGIRFREPEGAFYLWIDVSHASDGDVASWAEAFLLETLVAVAPGSAFGRTGEGWIRVCLAADPADLEHGLRALPAPTAAASA</sequence>
<comment type="similarity">
    <text evidence="2">Belongs to the class-I pyridoxal-phosphate-dependent aminotransferase family.</text>
</comment>
<dbReference type="CDD" id="cd00609">
    <property type="entry name" value="AAT_like"/>
    <property type="match status" value="1"/>
</dbReference>
<dbReference type="InterPro" id="IPR004839">
    <property type="entry name" value="Aminotransferase_I/II_large"/>
</dbReference>
<evidence type="ECO:0000259" key="6">
    <source>
        <dbReference type="Pfam" id="PF00155"/>
    </source>
</evidence>
<evidence type="ECO:0000256" key="5">
    <source>
        <dbReference type="ARBA" id="ARBA00022898"/>
    </source>
</evidence>
<dbReference type="EMBL" id="CP028137">
    <property type="protein sequence ID" value="AZZ51284.1"/>
    <property type="molecule type" value="Genomic_DNA"/>
</dbReference>
<dbReference type="Proteomes" id="UP000285317">
    <property type="component" value="Chromosome"/>
</dbReference>
<dbReference type="RefSeq" id="WP_127886275.1">
    <property type="nucleotide sequence ID" value="NZ_CP028137.1"/>
</dbReference>
<dbReference type="SUPFAM" id="SSF53383">
    <property type="entry name" value="PLP-dependent transferases"/>
    <property type="match status" value="1"/>
</dbReference>
<evidence type="ECO:0000256" key="2">
    <source>
        <dbReference type="ARBA" id="ARBA00007441"/>
    </source>
</evidence>
<keyword evidence="3 7" id="KW-0032">Aminotransferase</keyword>
<dbReference type="Pfam" id="PF00155">
    <property type="entry name" value="Aminotran_1_2"/>
    <property type="match status" value="1"/>
</dbReference>
<accession>A0A3Q9UX56</accession>
<dbReference type="KEGG" id="rfs:C1I64_03975"/>
<name>A0A3Q9UX56_9MICO</name>
<dbReference type="GO" id="GO:0008483">
    <property type="term" value="F:transaminase activity"/>
    <property type="evidence" value="ECO:0007669"/>
    <property type="project" value="UniProtKB-KW"/>
</dbReference>
<dbReference type="GO" id="GO:0006520">
    <property type="term" value="P:amino acid metabolic process"/>
    <property type="evidence" value="ECO:0007669"/>
    <property type="project" value="InterPro"/>
</dbReference>
<proteinExistence type="inferred from homology"/>
<feature type="domain" description="Aminotransferase class I/classII large" evidence="6">
    <location>
        <begin position="29"/>
        <end position="381"/>
    </location>
</feature>
<dbReference type="PANTHER" id="PTHR46383">
    <property type="entry name" value="ASPARTATE AMINOTRANSFERASE"/>
    <property type="match status" value="1"/>
</dbReference>
<dbReference type="GO" id="GO:0030170">
    <property type="term" value="F:pyridoxal phosphate binding"/>
    <property type="evidence" value="ECO:0007669"/>
    <property type="project" value="InterPro"/>
</dbReference>
<dbReference type="InterPro" id="IPR015421">
    <property type="entry name" value="PyrdxlP-dep_Trfase_major"/>
</dbReference>
<reference evidence="7 8" key="1">
    <citation type="submission" date="2018-03" db="EMBL/GenBank/DDBJ databases">
        <title>Bacteriophage NCPPB3778 and a type I-E CRISPR drive the evolution of the US Biological Select Agent, Rathayibacter toxicus.</title>
        <authorList>
            <person name="Davis E.W.II."/>
            <person name="Tabima J.F."/>
            <person name="Weisberg A.J."/>
            <person name="Dantas Lopes L."/>
            <person name="Wiseman M.S."/>
            <person name="Wiseman M.S."/>
            <person name="Pupko T."/>
            <person name="Belcher M.S."/>
            <person name="Sechler A.J."/>
            <person name="Tancos M.A."/>
            <person name="Schroeder B.K."/>
            <person name="Murray T.D."/>
            <person name="Luster D.G."/>
            <person name="Schneider W.L."/>
            <person name="Rogers E."/>
            <person name="Andreote F.D."/>
            <person name="Grunwald N.J."/>
            <person name="Putnam M.L."/>
            <person name="Chang J.H."/>
        </authorList>
    </citation>
    <scope>NUCLEOTIDE SEQUENCE [LARGE SCALE GENOMIC DNA]</scope>
    <source>
        <strain evidence="7 8">DSM 15932</strain>
    </source>
</reference>
<keyword evidence="5" id="KW-0663">Pyridoxal phosphate</keyword>
<evidence type="ECO:0000256" key="4">
    <source>
        <dbReference type="ARBA" id="ARBA00022679"/>
    </source>
</evidence>
<evidence type="ECO:0000256" key="3">
    <source>
        <dbReference type="ARBA" id="ARBA00022576"/>
    </source>
</evidence>
<dbReference type="PRINTS" id="PR00753">
    <property type="entry name" value="ACCSYNTHASE"/>
</dbReference>